<dbReference type="GO" id="GO:0005793">
    <property type="term" value="C:endoplasmic reticulum-Golgi intermediate compartment"/>
    <property type="evidence" value="ECO:0007669"/>
    <property type="project" value="TreeGrafter"/>
</dbReference>
<feature type="domain" description="Coatomer gamma subunit appendage Ig-like subdomain" evidence="4">
    <location>
        <begin position="1"/>
        <end position="107"/>
    </location>
</feature>
<dbReference type="Gene3D" id="3.30.310.10">
    <property type="entry name" value="TATA-Binding Protein"/>
    <property type="match status" value="1"/>
</dbReference>
<dbReference type="SUPFAM" id="SSF49348">
    <property type="entry name" value="Clathrin adaptor appendage domain"/>
    <property type="match status" value="1"/>
</dbReference>
<dbReference type="Pfam" id="PF08752">
    <property type="entry name" value="COP-gamma_platf"/>
    <property type="match status" value="1"/>
</dbReference>
<reference evidence="6" key="1">
    <citation type="submission" date="2010-05" db="EMBL/GenBank/DDBJ databases">
        <title>The Genome Sequence of Magnaporthe poae strain ATCC 64411.</title>
        <authorList>
            <consortium name="The Broad Institute Genome Sequencing Platform"/>
            <consortium name="Broad Institute Genome Sequencing Center for Infectious Disease"/>
            <person name="Ma L.-J."/>
            <person name="Dead R."/>
            <person name="Young S."/>
            <person name="Zeng Q."/>
            <person name="Koehrsen M."/>
            <person name="Alvarado L."/>
            <person name="Berlin A."/>
            <person name="Chapman S.B."/>
            <person name="Chen Z."/>
            <person name="Freedman E."/>
            <person name="Gellesch M."/>
            <person name="Goldberg J."/>
            <person name="Griggs A."/>
            <person name="Gujja S."/>
            <person name="Heilman E.R."/>
            <person name="Heiman D."/>
            <person name="Hepburn T."/>
            <person name="Howarth C."/>
            <person name="Jen D."/>
            <person name="Larson L."/>
            <person name="Mehta T."/>
            <person name="Neiman D."/>
            <person name="Pearson M."/>
            <person name="Roberts A."/>
            <person name="Saif S."/>
            <person name="Shea T."/>
            <person name="Shenoy N."/>
            <person name="Sisk P."/>
            <person name="Stolte C."/>
            <person name="Sykes S."/>
            <person name="Walk T."/>
            <person name="White J."/>
            <person name="Yandava C."/>
            <person name="Haas B."/>
            <person name="Nusbaum C."/>
            <person name="Birren B."/>
        </authorList>
    </citation>
    <scope>NUCLEOTIDE SEQUENCE</scope>
    <source>
        <strain evidence="6">ATCC 64411</strain>
    </source>
</reference>
<dbReference type="STRING" id="644358.A0A0C4EGX1"/>
<feature type="domain" description="Coatomer subunit gamma C-terminal" evidence="5">
    <location>
        <begin position="110"/>
        <end position="224"/>
    </location>
</feature>
<dbReference type="InterPro" id="IPR013041">
    <property type="entry name" value="Clathrin_app_Ig-like_sf"/>
</dbReference>
<evidence type="ECO:0000259" key="5">
    <source>
        <dbReference type="Pfam" id="PF16381"/>
    </source>
</evidence>
<dbReference type="GO" id="GO:0009306">
    <property type="term" value="P:protein secretion"/>
    <property type="evidence" value="ECO:0007669"/>
    <property type="project" value="TreeGrafter"/>
</dbReference>
<dbReference type="InterPro" id="IPR037067">
    <property type="entry name" value="Coatomer_gsu_app_sf"/>
</dbReference>
<gene>
    <name evidence="6" type="ORF">MAPG_12144</name>
</gene>
<dbReference type="OrthoDB" id="1074925at2759"/>
<organism evidence="7 8">
    <name type="scientific">Magnaporthiopsis poae (strain ATCC 64411 / 73-15)</name>
    <name type="common">Kentucky bluegrass fungus</name>
    <name type="synonym">Magnaporthe poae</name>
    <dbReference type="NCBI Taxonomy" id="644358"/>
    <lineage>
        <taxon>Eukaryota</taxon>
        <taxon>Fungi</taxon>
        <taxon>Dikarya</taxon>
        <taxon>Ascomycota</taxon>
        <taxon>Pezizomycotina</taxon>
        <taxon>Sordariomycetes</taxon>
        <taxon>Sordariomycetidae</taxon>
        <taxon>Magnaporthales</taxon>
        <taxon>Magnaporthaceae</taxon>
        <taxon>Magnaporthiopsis</taxon>
    </lineage>
</organism>
<evidence type="ECO:0000313" key="6">
    <source>
        <dbReference type="EMBL" id="KLU93207.1"/>
    </source>
</evidence>
<dbReference type="EnsemblFungi" id="MAPG_12144T0">
    <property type="protein sequence ID" value="MAPG_12144T0"/>
    <property type="gene ID" value="MAPG_12144"/>
</dbReference>
<reference evidence="6" key="3">
    <citation type="submission" date="2011-03" db="EMBL/GenBank/DDBJ databases">
        <title>Annotation of Magnaporthe poae ATCC 64411.</title>
        <authorList>
            <person name="Ma L.-J."/>
            <person name="Dead R."/>
            <person name="Young S.K."/>
            <person name="Zeng Q."/>
            <person name="Gargeya S."/>
            <person name="Fitzgerald M."/>
            <person name="Haas B."/>
            <person name="Abouelleil A."/>
            <person name="Alvarado L."/>
            <person name="Arachchi H.M."/>
            <person name="Berlin A."/>
            <person name="Brown A."/>
            <person name="Chapman S.B."/>
            <person name="Chen Z."/>
            <person name="Dunbar C."/>
            <person name="Freedman E."/>
            <person name="Gearin G."/>
            <person name="Gellesch M."/>
            <person name="Goldberg J."/>
            <person name="Griggs A."/>
            <person name="Gujja S."/>
            <person name="Heiman D."/>
            <person name="Howarth C."/>
            <person name="Larson L."/>
            <person name="Lui A."/>
            <person name="MacDonald P.J.P."/>
            <person name="Mehta T."/>
            <person name="Montmayeur A."/>
            <person name="Murphy C."/>
            <person name="Neiman D."/>
            <person name="Pearson M."/>
            <person name="Priest M."/>
            <person name="Roberts A."/>
            <person name="Saif S."/>
            <person name="Shea T."/>
            <person name="Shenoy N."/>
            <person name="Sisk P."/>
            <person name="Stolte C."/>
            <person name="Sykes S."/>
            <person name="Yandava C."/>
            <person name="Wortman J."/>
            <person name="Nusbaum C."/>
            <person name="Birren B."/>
        </authorList>
    </citation>
    <scope>NUCLEOTIDE SEQUENCE</scope>
    <source>
        <strain evidence="6">ATCC 64411</strain>
    </source>
</reference>
<dbReference type="InterPro" id="IPR013040">
    <property type="entry name" value="Coatomer_gsu_app_Ig-like_dom"/>
</dbReference>
<dbReference type="GO" id="GO:0005198">
    <property type="term" value="F:structural molecule activity"/>
    <property type="evidence" value="ECO:0007669"/>
    <property type="project" value="InterPro"/>
</dbReference>
<protein>
    <recommendedName>
        <fullName evidence="3">Gamma-coat protein</fullName>
    </recommendedName>
</protein>
<dbReference type="EMBL" id="GL877152">
    <property type="protein sequence ID" value="KLU93207.1"/>
    <property type="molecule type" value="Genomic_DNA"/>
</dbReference>
<name>A0A0C4EGX1_MAGP6</name>
<dbReference type="Proteomes" id="UP000011715">
    <property type="component" value="Unassembled WGS sequence"/>
</dbReference>
<evidence type="ECO:0000259" key="4">
    <source>
        <dbReference type="Pfam" id="PF08752"/>
    </source>
</evidence>
<dbReference type="InterPro" id="IPR012295">
    <property type="entry name" value="TBP_dom_sf"/>
</dbReference>
<dbReference type="AlphaFoldDB" id="A0A0C4EGX1"/>
<evidence type="ECO:0000256" key="1">
    <source>
        <dbReference type="ARBA" id="ARBA00022553"/>
    </source>
</evidence>
<keyword evidence="8" id="KW-1185">Reference proteome</keyword>
<dbReference type="GO" id="GO:0005783">
    <property type="term" value="C:endoplasmic reticulum"/>
    <property type="evidence" value="ECO:0007669"/>
    <property type="project" value="TreeGrafter"/>
</dbReference>
<evidence type="ECO:0000256" key="2">
    <source>
        <dbReference type="ARBA" id="ARBA00025536"/>
    </source>
</evidence>
<dbReference type="GO" id="GO:0030126">
    <property type="term" value="C:COPI vesicle coat"/>
    <property type="evidence" value="ECO:0007669"/>
    <property type="project" value="InterPro"/>
</dbReference>
<proteinExistence type="predicted"/>
<dbReference type="GO" id="GO:0006888">
    <property type="term" value="P:endoplasmic reticulum to Golgi vesicle-mediated transport"/>
    <property type="evidence" value="ECO:0007669"/>
    <property type="project" value="TreeGrafter"/>
</dbReference>
<reference evidence="7" key="4">
    <citation type="journal article" date="2015" name="G3 (Bethesda)">
        <title>Genome sequences of three phytopathogenic species of the Magnaporthaceae family of fungi.</title>
        <authorList>
            <person name="Okagaki L.H."/>
            <person name="Nunes C.C."/>
            <person name="Sailsbery J."/>
            <person name="Clay B."/>
            <person name="Brown D."/>
            <person name="John T."/>
            <person name="Oh Y."/>
            <person name="Young N."/>
            <person name="Fitzgerald M."/>
            <person name="Haas B.J."/>
            <person name="Zeng Q."/>
            <person name="Young S."/>
            <person name="Adiconis X."/>
            <person name="Fan L."/>
            <person name="Levin J.Z."/>
            <person name="Mitchell T.K."/>
            <person name="Okubara P.A."/>
            <person name="Farman M.L."/>
            <person name="Kohn L.M."/>
            <person name="Birren B."/>
            <person name="Ma L.-J."/>
            <person name="Dean R.A."/>
        </authorList>
    </citation>
    <scope>NUCLEOTIDE SEQUENCE</scope>
    <source>
        <strain evidence="7">ATCC 64411 / 73-15</strain>
    </source>
</reference>
<evidence type="ECO:0000313" key="7">
    <source>
        <dbReference type="EnsemblFungi" id="MAPG_12144T0"/>
    </source>
</evidence>
<dbReference type="GO" id="GO:0006891">
    <property type="term" value="P:intra-Golgi vesicle-mediated transport"/>
    <property type="evidence" value="ECO:0007669"/>
    <property type="project" value="TreeGrafter"/>
</dbReference>
<dbReference type="PANTHER" id="PTHR10261:SF0">
    <property type="entry name" value="COATOMER SUBUNIT GAMMA-2"/>
    <property type="match status" value="1"/>
</dbReference>
<reference evidence="8" key="2">
    <citation type="submission" date="2010-05" db="EMBL/GenBank/DDBJ databases">
        <title>The genome sequence of Magnaporthe poae strain ATCC 64411.</title>
        <authorList>
            <person name="Ma L.-J."/>
            <person name="Dead R."/>
            <person name="Young S."/>
            <person name="Zeng Q."/>
            <person name="Koehrsen M."/>
            <person name="Alvarado L."/>
            <person name="Berlin A."/>
            <person name="Chapman S.B."/>
            <person name="Chen Z."/>
            <person name="Freedman E."/>
            <person name="Gellesch M."/>
            <person name="Goldberg J."/>
            <person name="Griggs A."/>
            <person name="Gujja S."/>
            <person name="Heilman E.R."/>
            <person name="Heiman D."/>
            <person name="Hepburn T."/>
            <person name="Howarth C."/>
            <person name="Jen D."/>
            <person name="Larson L."/>
            <person name="Mehta T."/>
            <person name="Neiman D."/>
            <person name="Pearson M."/>
            <person name="Roberts A."/>
            <person name="Saif S."/>
            <person name="Shea T."/>
            <person name="Shenoy N."/>
            <person name="Sisk P."/>
            <person name="Stolte C."/>
            <person name="Sykes S."/>
            <person name="Walk T."/>
            <person name="White J."/>
            <person name="Yandava C."/>
            <person name="Haas B."/>
            <person name="Nusbaum C."/>
            <person name="Birren B."/>
        </authorList>
    </citation>
    <scope>NUCLEOTIDE SEQUENCE [LARGE SCALE GENOMIC DNA]</scope>
    <source>
        <strain evidence="8">ATCC 64411 / 73-15</strain>
    </source>
</reference>
<dbReference type="InterPro" id="IPR032154">
    <property type="entry name" value="Coatomer_g_Cpla"/>
</dbReference>
<reference evidence="7" key="5">
    <citation type="submission" date="2015-06" db="UniProtKB">
        <authorList>
            <consortium name="EnsemblFungi"/>
        </authorList>
    </citation>
    <scope>IDENTIFICATION</scope>
    <source>
        <strain evidence="7">ATCC 64411</strain>
    </source>
</reference>
<dbReference type="eggNOG" id="KOG1078">
    <property type="taxonomic scope" value="Eukaryota"/>
</dbReference>
<evidence type="ECO:0000256" key="3">
    <source>
        <dbReference type="ARBA" id="ARBA00081297"/>
    </source>
</evidence>
<dbReference type="Pfam" id="PF16381">
    <property type="entry name" value="Coatomer_g_Cpla"/>
    <property type="match status" value="1"/>
</dbReference>
<dbReference type="VEuPathDB" id="FungiDB:MAPG_12144"/>
<dbReference type="FunFam" id="3.30.310.10:FF:000008">
    <property type="entry name" value="Coatomer subunit gamma"/>
    <property type="match status" value="1"/>
</dbReference>
<dbReference type="SUPFAM" id="SSF55711">
    <property type="entry name" value="Subdomain of clathrin and coatomer appendage domain"/>
    <property type="match status" value="1"/>
</dbReference>
<dbReference type="GO" id="GO:0006886">
    <property type="term" value="P:intracellular protein transport"/>
    <property type="evidence" value="ECO:0007669"/>
    <property type="project" value="InterPro"/>
</dbReference>
<comment type="function">
    <text evidence="2">The coatomer is a cytosolic protein complex that binds to dilysine motifs and reversibly associates with Golgi non-clathrin-coated vesicles, which further mediate biosynthetic protein transport from the ER, via the Golgi up to the trans Golgi network. Coatomer complex is required for budding from Golgi membranes, and is essential for the retrograde Golgi-to-ER transport of dilysine-tagged proteins.</text>
</comment>
<keyword evidence="1" id="KW-0597">Phosphoprotein</keyword>
<dbReference type="PANTHER" id="PTHR10261">
    <property type="entry name" value="COATOMER SUBUNIT GAMMA"/>
    <property type="match status" value="1"/>
</dbReference>
<dbReference type="InterPro" id="IPR009028">
    <property type="entry name" value="Coatomer/calthrin_app_sub_C"/>
</dbReference>
<dbReference type="InterPro" id="IPR017106">
    <property type="entry name" value="Coatomer_gsu"/>
</dbReference>
<sequence length="225" mass="24591">MFKEHVVMQYLIKNTLPSTVLEKVTVMVTPSDEVEFDEQFIIEVNQLPTDDPGVCYVAYQRASGPGTVTVGTFSNVLRFTTKEIDPSTGQPEEFGFEDEYEVADFDLHGSDYVLPAFASNFEHVWEQIGASGEEAEETLQLSSMKSIAEATEQLCRTLSMQALDGTDVPINQSTHTLKLLGKTLSGGRVIASIRMAYSAKSGVTTKVVVRAEEKGVAPLIVASVE</sequence>
<dbReference type="Gene3D" id="2.60.40.1480">
    <property type="entry name" value="Coatomer, gamma subunit, appendage domain"/>
    <property type="match status" value="1"/>
</dbReference>
<accession>A0A0C4EGX1</accession>
<evidence type="ECO:0000313" key="8">
    <source>
        <dbReference type="Proteomes" id="UP000011715"/>
    </source>
</evidence>
<dbReference type="EMBL" id="ADBL01003088">
    <property type="status" value="NOT_ANNOTATED_CDS"/>
    <property type="molecule type" value="Genomic_DNA"/>
</dbReference>
<dbReference type="GO" id="GO:0000139">
    <property type="term" value="C:Golgi membrane"/>
    <property type="evidence" value="ECO:0007669"/>
    <property type="project" value="TreeGrafter"/>
</dbReference>